<dbReference type="SUPFAM" id="SSF52540">
    <property type="entry name" value="P-loop containing nucleoside triphosphate hydrolases"/>
    <property type="match status" value="1"/>
</dbReference>
<evidence type="ECO:0000313" key="3">
    <source>
        <dbReference type="EMBL" id="OAX38835.1"/>
    </source>
</evidence>
<feature type="domain" description="NACHT" evidence="2">
    <location>
        <begin position="56"/>
        <end position="216"/>
    </location>
</feature>
<keyword evidence="4" id="KW-1185">Reference proteome</keyword>
<evidence type="ECO:0000259" key="2">
    <source>
        <dbReference type="PROSITE" id="PS50837"/>
    </source>
</evidence>
<dbReference type="AlphaFoldDB" id="A0A1B7N1V8"/>
<gene>
    <name evidence="3" type="ORF">K503DRAFT_717604</name>
</gene>
<evidence type="ECO:0000313" key="4">
    <source>
        <dbReference type="Proteomes" id="UP000092154"/>
    </source>
</evidence>
<dbReference type="EMBL" id="KV448275">
    <property type="protein sequence ID" value="OAX38835.1"/>
    <property type="molecule type" value="Genomic_DNA"/>
</dbReference>
<keyword evidence="1" id="KW-0677">Repeat</keyword>
<dbReference type="Proteomes" id="UP000092154">
    <property type="component" value="Unassembled WGS sequence"/>
</dbReference>
<accession>A0A1B7N1V8</accession>
<dbReference type="PROSITE" id="PS50837">
    <property type="entry name" value="NACHT"/>
    <property type="match status" value="1"/>
</dbReference>
<proteinExistence type="predicted"/>
<dbReference type="Pfam" id="PF24883">
    <property type="entry name" value="NPHP3_N"/>
    <property type="match status" value="1"/>
</dbReference>
<dbReference type="PANTHER" id="PTHR10039:SF14">
    <property type="entry name" value="NACHT DOMAIN-CONTAINING PROTEIN"/>
    <property type="match status" value="1"/>
</dbReference>
<dbReference type="STRING" id="1314800.A0A1B7N1V8"/>
<dbReference type="InterPro" id="IPR007111">
    <property type="entry name" value="NACHT_NTPase"/>
</dbReference>
<feature type="non-terminal residue" evidence="3">
    <location>
        <position position="238"/>
    </location>
</feature>
<dbReference type="InterPro" id="IPR056884">
    <property type="entry name" value="NPHP3-like_N"/>
</dbReference>
<dbReference type="PANTHER" id="PTHR10039">
    <property type="entry name" value="AMELOGENIN"/>
    <property type="match status" value="1"/>
</dbReference>
<dbReference type="Gene3D" id="3.40.50.300">
    <property type="entry name" value="P-loop containing nucleotide triphosphate hydrolases"/>
    <property type="match status" value="1"/>
</dbReference>
<reference evidence="3 4" key="1">
    <citation type="submission" date="2016-06" db="EMBL/GenBank/DDBJ databases">
        <title>Comparative genomics of the ectomycorrhizal sister species Rhizopogon vinicolor and Rhizopogon vesiculosus (Basidiomycota: Boletales) reveals a divergence of the mating type B locus.</title>
        <authorList>
            <consortium name="DOE Joint Genome Institute"/>
            <person name="Mujic A.B."/>
            <person name="Kuo A."/>
            <person name="Tritt A."/>
            <person name="Lipzen A."/>
            <person name="Chen C."/>
            <person name="Johnson J."/>
            <person name="Sharma A."/>
            <person name="Barry K."/>
            <person name="Grigoriev I.V."/>
            <person name="Spatafora J.W."/>
        </authorList>
    </citation>
    <scope>NUCLEOTIDE SEQUENCE [LARGE SCALE GENOMIC DNA]</scope>
    <source>
        <strain evidence="3 4">AM-OR11-026</strain>
    </source>
</reference>
<dbReference type="InParanoid" id="A0A1B7N1V8"/>
<dbReference type="OrthoDB" id="5967843at2759"/>
<dbReference type="InterPro" id="IPR027417">
    <property type="entry name" value="P-loop_NTPase"/>
</dbReference>
<name>A0A1B7N1V8_9AGAM</name>
<evidence type="ECO:0000256" key="1">
    <source>
        <dbReference type="ARBA" id="ARBA00022737"/>
    </source>
</evidence>
<organism evidence="3 4">
    <name type="scientific">Rhizopogon vinicolor AM-OR11-026</name>
    <dbReference type="NCBI Taxonomy" id="1314800"/>
    <lineage>
        <taxon>Eukaryota</taxon>
        <taxon>Fungi</taxon>
        <taxon>Dikarya</taxon>
        <taxon>Basidiomycota</taxon>
        <taxon>Agaricomycotina</taxon>
        <taxon>Agaricomycetes</taxon>
        <taxon>Agaricomycetidae</taxon>
        <taxon>Boletales</taxon>
        <taxon>Suillineae</taxon>
        <taxon>Rhizopogonaceae</taxon>
        <taxon>Rhizopogon</taxon>
    </lineage>
</organism>
<sequence>MSDWDQAAWEKLSRTIVKGAEYNSRQRLPHPKCLEGTRADLLNHIYGLLDNPEKSQLIWLHGTAGVGKSAVAFTVAERMKRLKINQQTSSEKRLAGTFFFSRKYANRCMAGNLFATLVYQLACNFPSIKDDVMRAIRENPAILDLDTSLEDKMETLFLQPLRMLQLRLCGCPPLVFTIDALDECISKAEMVDLISVLGQALRDPDLPVTHILLTSRLEPHIHNAFEKEEVYPLVCEIP</sequence>
<protein>
    <recommendedName>
        <fullName evidence="2">NACHT domain-containing protein</fullName>
    </recommendedName>
</protein>